<evidence type="ECO:0000313" key="3">
    <source>
        <dbReference type="EMBL" id="MFC1415546.1"/>
    </source>
</evidence>
<dbReference type="EMBL" id="JBHFAB010000002">
    <property type="protein sequence ID" value="MFC1415546.1"/>
    <property type="molecule type" value="Genomic_DNA"/>
</dbReference>
<dbReference type="Gene3D" id="2.80.10.50">
    <property type="match status" value="2"/>
</dbReference>
<feature type="compositionally biased region" description="Low complexity" evidence="1">
    <location>
        <begin position="1"/>
        <end position="15"/>
    </location>
</feature>
<protein>
    <submittedName>
        <fullName evidence="3">Ricin-type beta-trefoil lectin domain protein</fullName>
    </submittedName>
</protein>
<name>A0ABV6VP76_9ACTN</name>
<accession>A0ABV6VP76</accession>
<organism evidence="3 4">
    <name type="scientific">Streptacidiphilus cavernicola</name>
    <dbReference type="NCBI Taxonomy" id="3342716"/>
    <lineage>
        <taxon>Bacteria</taxon>
        <taxon>Bacillati</taxon>
        <taxon>Actinomycetota</taxon>
        <taxon>Actinomycetes</taxon>
        <taxon>Kitasatosporales</taxon>
        <taxon>Streptomycetaceae</taxon>
        <taxon>Streptacidiphilus</taxon>
    </lineage>
</organism>
<dbReference type="Pfam" id="PF00652">
    <property type="entry name" value="Ricin_B_lectin"/>
    <property type="match status" value="1"/>
</dbReference>
<feature type="domain" description="Ricin B lectin" evidence="2">
    <location>
        <begin position="54"/>
        <end position="174"/>
    </location>
</feature>
<dbReference type="Proteomes" id="UP001592531">
    <property type="component" value="Unassembled WGS sequence"/>
</dbReference>
<dbReference type="PROSITE" id="PS50231">
    <property type="entry name" value="RICIN_B_LECTIN"/>
    <property type="match status" value="1"/>
</dbReference>
<proteinExistence type="predicted"/>
<dbReference type="InterPro" id="IPR035992">
    <property type="entry name" value="Ricin_B-like_lectins"/>
</dbReference>
<keyword evidence="4" id="KW-1185">Reference proteome</keyword>
<gene>
    <name evidence="3" type="ORF">ACEZDE_02645</name>
</gene>
<evidence type="ECO:0000259" key="2">
    <source>
        <dbReference type="SMART" id="SM00458"/>
    </source>
</evidence>
<reference evidence="3 4" key="1">
    <citation type="submission" date="2024-09" db="EMBL/GenBank/DDBJ databases">
        <authorList>
            <person name="Lee S.D."/>
        </authorList>
    </citation>
    <scope>NUCLEOTIDE SEQUENCE [LARGE SCALE GENOMIC DNA]</scope>
    <source>
        <strain evidence="3 4">N8-3</strain>
    </source>
</reference>
<sequence>MAHAAGTPRATATAPASPPVTAPAGAPATSAAGTASASAAGTAAATASAPAAAGGTGASLKNPATGKCLSAGPGTDGTPLVLAGCDGAPDQAWHAAPDGTIQSQGLCMDAAWGAVTPGTVVQVARCSGNPAQQFSLRDGTVYSQQVKLCVGQVNGGAAIRLAACTGPATVLKQF</sequence>
<dbReference type="SMART" id="SM00458">
    <property type="entry name" value="RICIN"/>
    <property type="match status" value="1"/>
</dbReference>
<evidence type="ECO:0000256" key="1">
    <source>
        <dbReference type="SAM" id="MobiDB-lite"/>
    </source>
</evidence>
<comment type="caution">
    <text evidence="3">The sequence shown here is derived from an EMBL/GenBank/DDBJ whole genome shotgun (WGS) entry which is preliminary data.</text>
</comment>
<feature type="region of interest" description="Disordered" evidence="1">
    <location>
        <begin position="1"/>
        <end position="31"/>
    </location>
</feature>
<dbReference type="RefSeq" id="WP_380531472.1">
    <property type="nucleotide sequence ID" value="NZ_JBHFAB010000002.1"/>
</dbReference>
<dbReference type="SUPFAM" id="SSF50370">
    <property type="entry name" value="Ricin B-like lectins"/>
    <property type="match status" value="1"/>
</dbReference>
<feature type="compositionally biased region" description="Low complexity" evidence="1">
    <location>
        <begin position="22"/>
        <end position="31"/>
    </location>
</feature>
<evidence type="ECO:0000313" key="4">
    <source>
        <dbReference type="Proteomes" id="UP001592531"/>
    </source>
</evidence>
<dbReference type="InterPro" id="IPR000772">
    <property type="entry name" value="Ricin_B_lectin"/>
</dbReference>